<comment type="caution">
    <text evidence="1">The sequence shown here is derived from an EMBL/GenBank/DDBJ whole genome shotgun (WGS) entry which is preliminary data.</text>
</comment>
<proteinExistence type="predicted"/>
<name>A3TTH0_PSEBH</name>
<dbReference type="Proteomes" id="UP000004318">
    <property type="component" value="Unassembled WGS sequence"/>
</dbReference>
<protein>
    <submittedName>
        <fullName evidence="1">Uncharacterized protein</fullName>
    </submittedName>
</protein>
<gene>
    <name evidence="1" type="ORF">OB2597_06675</name>
</gene>
<accession>A3TTH0</accession>
<sequence length="77" mass="9155">MAGKPLRAKQIVADLKSLAEETAFMYAYIGGDEAIRHERNIKVVKFFWDTYAHNQRRRWEMQRGKRLPFDPTKVFKP</sequence>
<dbReference type="HOGENOM" id="CLU_2634595_0_0_5"/>
<dbReference type="RefSeq" id="WP_009805564.1">
    <property type="nucleotide sequence ID" value="NZ_CH724131.1"/>
</dbReference>
<dbReference type="EMBL" id="AAMO01000001">
    <property type="protein sequence ID" value="EAQ04947.1"/>
    <property type="molecule type" value="Genomic_DNA"/>
</dbReference>
<evidence type="ECO:0000313" key="1">
    <source>
        <dbReference type="EMBL" id="EAQ04947.1"/>
    </source>
</evidence>
<evidence type="ECO:0000313" key="2">
    <source>
        <dbReference type="Proteomes" id="UP000004318"/>
    </source>
</evidence>
<dbReference type="AlphaFoldDB" id="A3TTH0"/>
<reference evidence="1 2" key="1">
    <citation type="journal article" date="2010" name="J. Bacteriol.">
        <title>Genome sequences of Oceanicola granulosus HTCC2516(T) and Oceanicola batsensis HTCC2597(TDelta).</title>
        <authorList>
            <person name="Thrash J.C."/>
            <person name="Cho J.C."/>
            <person name="Vergin K.L."/>
            <person name="Giovannoni S.J."/>
        </authorList>
    </citation>
    <scope>NUCLEOTIDE SEQUENCE [LARGE SCALE GENOMIC DNA]</scope>
    <source>
        <strain evidence="2">ATCC BAA-863 / DSM 15984 / KCTC 12145 / HTCC2597</strain>
    </source>
</reference>
<organism evidence="1 2">
    <name type="scientific">Pseudooceanicola batsensis (strain ATCC BAA-863 / DSM 15984 / KCTC 12145 / HTCC2597)</name>
    <name type="common">Oceanicola batsensis</name>
    <dbReference type="NCBI Taxonomy" id="252305"/>
    <lineage>
        <taxon>Bacteria</taxon>
        <taxon>Pseudomonadati</taxon>
        <taxon>Pseudomonadota</taxon>
        <taxon>Alphaproteobacteria</taxon>
        <taxon>Rhodobacterales</taxon>
        <taxon>Paracoccaceae</taxon>
        <taxon>Pseudooceanicola</taxon>
    </lineage>
</organism>
<dbReference type="STRING" id="252305.OB2597_06675"/>
<keyword evidence="2" id="KW-1185">Reference proteome</keyword>